<dbReference type="EMBL" id="MG983742">
    <property type="protein sequence ID" value="AVO23054.1"/>
    <property type="molecule type" value="Genomic_DNA"/>
</dbReference>
<dbReference type="PANTHER" id="PTHR43133">
    <property type="entry name" value="RNA POLYMERASE ECF-TYPE SIGMA FACTO"/>
    <property type="match status" value="1"/>
</dbReference>
<name>A0A2P1JUN5_9CAUD</name>
<dbReference type="InterPro" id="IPR013324">
    <property type="entry name" value="RNA_pol_sigma_r3/r4-like"/>
</dbReference>
<evidence type="ECO:0000313" key="7">
    <source>
        <dbReference type="Proteomes" id="UP000241367"/>
    </source>
</evidence>
<keyword evidence="7" id="KW-1185">Reference proteome</keyword>
<dbReference type="GO" id="GO:0006352">
    <property type="term" value="P:DNA-templated transcription initiation"/>
    <property type="evidence" value="ECO:0007669"/>
    <property type="project" value="InterPro"/>
</dbReference>
<keyword evidence="4" id="KW-0804">Transcription</keyword>
<dbReference type="GO" id="GO:0003677">
    <property type="term" value="F:DNA binding"/>
    <property type="evidence" value="ECO:0007669"/>
    <property type="project" value="UniProtKB-KW"/>
</dbReference>
<organism evidence="6 7">
    <name type="scientific">Bacillus phage Anath</name>
    <dbReference type="NCBI Taxonomy" id="2108114"/>
    <lineage>
        <taxon>Viruses</taxon>
        <taxon>Duplodnaviria</taxon>
        <taxon>Heunggongvirae</taxon>
        <taxon>Uroviricota</taxon>
        <taxon>Caudoviricetes</taxon>
        <taxon>Ehrlichviridae</taxon>
        <taxon>Anathvirus</taxon>
        <taxon>Anathvirus anath</taxon>
    </lineage>
</organism>
<dbReference type="CDD" id="cd06171">
    <property type="entry name" value="Sigma70_r4"/>
    <property type="match status" value="1"/>
</dbReference>
<evidence type="ECO:0000256" key="4">
    <source>
        <dbReference type="ARBA" id="ARBA00023163"/>
    </source>
</evidence>
<reference evidence="7" key="1">
    <citation type="submission" date="2018-02" db="EMBL/GenBank/DDBJ databases">
        <authorList>
            <person name="Cohen D.B."/>
            <person name="Kent A.D."/>
        </authorList>
    </citation>
    <scope>NUCLEOTIDE SEQUENCE [LARGE SCALE GENOMIC DNA]</scope>
</reference>
<accession>A0A2P1JUN5</accession>
<dbReference type="Proteomes" id="UP000241367">
    <property type="component" value="Segment"/>
</dbReference>
<evidence type="ECO:0000256" key="2">
    <source>
        <dbReference type="ARBA" id="ARBA00023082"/>
    </source>
</evidence>
<dbReference type="Gene3D" id="1.10.10.10">
    <property type="entry name" value="Winged helix-like DNA-binding domain superfamily/Winged helix DNA-binding domain"/>
    <property type="match status" value="1"/>
</dbReference>
<dbReference type="InterPro" id="IPR039425">
    <property type="entry name" value="RNA_pol_sigma-70-like"/>
</dbReference>
<dbReference type="NCBIfam" id="TIGR02937">
    <property type="entry name" value="sigma70-ECF"/>
    <property type="match status" value="1"/>
</dbReference>
<evidence type="ECO:0000259" key="5">
    <source>
        <dbReference type="Pfam" id="PF08281"/>
    </source>
</evidence>
<dbReference type="GO" id="GO:0016987">
    <property type="term" value="F:sigma factor activity"/>
    <property type="evidence" value="ECO:0007669"/>
    <property type="project" value="UniProtKB-KW"/>
</dbReference>
<protein>
    <submittedName>
        <fullName evidence="6">RNA polymerase sigma factor</fullName>
    </submittedName>
</protein>
<dbReference type="InterPro" id="IPR014284">
    <property type="entry name" value="RNA_pol_sigma-70_dom"/>
</dbReference>
<dbReference type="SUPFAM" id="SSF88659">
    <property type="entry name" value="Sigma3 and sigma4 domains of RNA polymerase sigma factors"/>
    <property type="match status" value="1"/>
</dbReference>
<sequence length="235" mass="27450">MRKPLPDNKVQKLMKEALRGVAPKQHDPATDLFYIIEYQGGDDSAGWKLCEEYLDIFSVIMSKPTQPPKKTKAMQKLWVDVTIQDYEDLFQEILYHFLDLARNFQDHKPFAHAVRAILHQRVFNQHFSEFLEKRRMETEFDDEVRLEYEQKVEDEREAPKVPTQFLHLYQALNTLTKKQRLIIELSVFKGWNSREVAQEIGSNASTVRVTLKNALAKLKKELGGVTNGEEELSEL</sequence>
<keyword evidence="2" id="KW-0731">Sigma factor</keyword>
<evidence type="ECO:0000256" key="1">
    <source>
        <dbReference type="ARBA" id="ARBA00023015"/>
    </source>
</evidence>
<keyword evidence="1" id="KW-0805">Transcription regulation</keyword>
<dbReference type="InterPro" id="IPR036388">
    <property type="entry name" value="WH-like_DNA-bd_sf"/>
</dbReference>
<dbReference type="Pfam" id="PF08281">
    <property type="entry name" value="Sigma70_r4_2"/>
    <property type="match status" value="1"/>
</dbReference>
<dbReference type="PANTHER" id="PTHR43133:SF8">
    <property type="entry name" value="RNA POLYMERASE SIGMA FACTOR HI_1459-RELATED"/>
    <property type="match status" value="1"/>
</dbReference>
<dbReference type="InterPro" id="IPR013249">
    <property type="entry name" value="RNA_pol_sigma70_r4_t2"/>
</dbReference>
<proteinExistence type="predicted"/>
<keyword evidence="3" id="KW-0238">DNA-binding</keyword>
<evidence type="ECO:0000256" key="3">
    <source>
        <dbReference type="ARBA" id="ARBA00023125"/>
    </source>
</evidence>
<evidence type="ECO:0000313" key="6">
    <source>
        <dbReference type="EMBL" id="AVO23054.1"/>
    </source>
</evidence>
<feature type="domain" description="RNA polymerase sigma factor 70 region 4 type 2" evidence="5">
    <location>
        <begin position="168"/>
        <end position="218"/>
    </location>
</feature>